<accession>A0ABN5INE6</accession>
<evidence type="ECO:0000313" key="1">
    <source>
        <dbReference type="EMBL" id="AVM53825.1"/>
    </source>
</evidence>
<keyword evidence="2" id="KW-1185">Reference proteome</keyword>
<protein>
    <recommendedName>
        <fullName evidence="3">Lipocalin-like protein</fullName>
    </recommendedName>
</protein>
<reference evidence="1 2" key="1">
    <citation type="submission" date="2018-02" db="EMBL/GenBank/DDBJ databases">
        <authorList>
            <person name="Holder M.E."/>
            <person name="Ajami N.J."/>
            <person name="Petrosino J.F."/>
        </authorList>
    </citation>
    <scope>NUCLEOTIDE SEQUENCE [LARGE SCALE GENOMIC DNA]</scope>
    <source>
        <strain evidence="1 2">ATCC 33285</strain>
    </source>
</reference>
<dbReference type="Proteomes" id="UP000238304">
    <property type="component" value="Chromosome"/>
</dbReference>
<dbReference type="EMBL" id="CP027231">
    <property type="protein sequence ID" value="AVM53825.1"/>
    <property type="molecule type" value="Genomic_DNA"/>
</dbReference>
<dbReference type="PROSITE" id="PS51257">
    <property type="entry name" value="PROKAR_LIPOPROTEIN"/>
    <property type="match status" value="1"/>
</dbReference>
<evidence type="ECO:0008006" key="3">
    <source>
        <dbReference type="Google" id="ProtNLM"/>
    </source>
</evidence>
<name>A0ABN5INE6_9BACE</name>
<evidence type="ECO:0000313" key="2">
    <source>
        <dbReference type="Proteomes" id="UP000238304"/>
    </source>
</evidence>
<gene>
    <name evidence="1" type="ORF">C4H11_13730</name>
</gene>
<sequence>MKPYNLFLTVFVGLVFLIGCSKDDVEKETTPPVKLEFPKNLIGLWKSDAQIKSESPRSSDIEVLPFSGYRNYTQILFRTNTAMINEWQEYYQEDKMISETYLSQKCELIEVNMPYYTLLITEGKNMGERMVFKYIPDKKTIEWVVYVSLGFIQNPKNLKKTD</sequence>
<dbReference type="RefSeq" id="WP_106042849.1">
    <property type="nucleotide sequence ID" value="NZ_CP027231.1"/>
</dbReference>
<proteinExistence type="predicted"/>
<organism evidence="1 2">
    <name type="scientific">Bacteroides zoogleoformans</name>
    <dbReference type="NCBI Taxonomy" id="28119"/>
    <lineage>
        <taxon>Bacteria</taxon>
        <taxon>Pseudomonadati</taxon>
        <taxon>Bacteroidota</taxon>
        <taxon>Bacteroidia</taxon>
        <taxon>Bacteroidales</taxon>
        <taxon>Bacteroidaceae</taxon>
        <taxon>Bacteroides</taxon>
    </lineage>
</organism>